<dbReference type="Proteomes" id="UP000430332">
    <property type="component" value="Segment"/>
</dbReference>
<keyword evidence="2" id="KW-1185">Reference proteome</keyword>
<protein>
    <submittedName>
        <fullName evidence="1">Uncharacterized protein</fullName>
    </submittedName>
</protein>
<evidence type="ECO:0000313" key="1">
    <source>
        <dbReference type="EMBL" id="ARB10981.1"/>
    </source>
</evidence>
<evidence type="ECO:0000313" key="2">
    <source>
        <dbReference type="Proteomes" id="UP000430332"/>
    </source>
</evidence>
<dbReference type="EMBL" id="KY769270">
    <property type="protein sequence ID" value="ARB10981.1"/>
    <property type="molecule type" value="Genomic_DNA"/>
</dbReference>
<organism evidence="1 2">
    <name type="scientific">Pectobacterium phage phiA41</name>
    <dbReference type="NCBI Taxonomy" id="1965354"/>
    <lineage>
        <taxon>Viruses</taxon>
        <taxon>Duplodnaviria</taxon>
        <taxon>Heunggongvirae</taxon>
        <taxon>Uroviricota</taxon>
        <taxon>Caudoviricetes</taxon>
        <taxon>Schitoviridae</taxon>
        <taxon>Cbunavirus</taxon>
        <taxon>Cbunavirus A41</taxon>
    </lineage>
</organism>
<name>A0A678QIB1_9CAUD</name>
<reference evidence="1 2" key="1">
    <citation type="submission" date="2017-03" db="EMBL/GenBank/DDBJ databases">
        <title>Isolation and genomic, phenotypic and morphological characterization of the first Podoviridae lytic bacteriophages (phi)A38 and (phi)A41 infecting Pectobacterium wasabiae.</title>
        <authorList>
            <person name="Czajkowski R."/>
            <person name="Smolarska A."/>
            <person name="Rabalski L."/>
            <person name="Narajczyk M."/>
        </authorList>
    </citation>
    <scope>NUCLEOTIDE SEQUENCE [LARGE SCALE GENOMIC DNA]</scope>
</reference>
<proteinExistence type="predicted"/>
<accession>A0A678QIB1</accession>
<gene>
    <name evidence="1" type="ORF">B4963_0057</name>
</gene>
<sequence>MHFLKVWWHKRQARKARIAFDNLTYMYQCGIDVINIVTGGEYNRLVNVYNKHVLWLKENDPKYPK</sequence>